<evidence type="ECO:0000313" key="4">
    <source>
        <dbReference type="Proteomes" id="UP000186817"/>
    </source>
</evidence>
<dbReference type="OrthoDB" id="10486833at2759"/>
<keyword evidence="2" id="KW-0472">Membrane</keyword>
<gene>
    <name evidence="3" type="ORF">AK812_SmicGene22277</name>
</gene>
<evidence type="ECO:0000313" key="3">
    <source>
        <dbReference type="EMBL" id="OLP95581.1"/>
    </source>
</evidence>
<keyword evidence="2" id="KW-0812">Transmembrane</keyword>
<comment type="caution">
    <text evidence="3">The sequence shown here is derived from an EMBL/GenBank/DDBJ whole genome shotgun (WGS) entry which is preliminary data.</text>
</comment>
<accession>A0A1Q9DK94</accession>
<evidence type="ECO:0000256" key="1">
    <source>
        <dbReference type="SAM" id="MobiDB-lite"/>
    </source>
</evidence>
<feature type="region of interest" description="Disordered" evidence="1">
    <location>
        <begin position="321"/>
        <end position="406"/>
    </location>
</feature>
<keyword evidence="2" id="KW-1133">Transmembrane helix</keyword>
<feature type="compositionally biased region" description="Low complexity" evidence="1">
    <location>
        <begin position="321"/>
        <end position="339"/>
    </location>
</feature>
<feature type="transmembrane region" description="Helical" evidence="2">
    <location>
        <begin position="41"/>
        <end position="59"/>
    </location>
</feature>
<keyword evidence="4" id="KW-1185">Reference proteome</keyword>
<feature type="transmembrane region" description="Helical" evidence="2">
    <location>
        <begin position="65"/>
        <end position="85"/>
    </location>
</feature>
<name>A0A1Q9DK94_SYMMI</name>
<feature type="compositionally biased region" description="Low complexity" evidence="1">
    <location>
        <begin position="607"/>
        <end position="620"/>
    </location>
</feature>
<feature type="region of interest" description="Disordered" evidence="1">
    <location>
        <begin position="582"/>
        <end position="647"/>
    </location>
</feature>
<feature type="compositionally biased region" description="Low complexity" evidence="1">
    <location>
        <begin position="376"/>
        <end position="406"/>
    </location>
</feature>
<sequence>MARGCAEKAQRGFWQCSTTGILTLLIDYASGCKHPERRMWYSDLILFAVLVFCTRVYAVEPSCKSAWATNLVVLLVVVIHSIIANPVDLLASGPLRLAIQVCAWVSLLDFRFIALWSAVTAAMQIVVLLRWPPRDVSPGAFFAGEMSSLAATMLATALARGTIQSNLQKHAEVTALTHEHTAAKRMLSVLCDAQVVLGPDLRILSHCSGLSNLLITGIGGLQSLIGASFVDYMLPADQSRFHDFISTAVKMVEAVGDWQEGASQISQLFQKKSGTPASLPVTICDSAGLTVAVELYHIILPDSSGMRTHLIGITELDSSRSQYGSMSESEGGSSFSRWSKGSGAGSSEDRGDRRNVRTLRDLQDSSGGPRSLLQLGSAVGSAAGSAAQEDSMSETQSVGSSDGSSCSDSSVTSAAGLLNKWFNCPEFQAMEFVVDPFCNELSLREVHLFIRHGKDVEDRNVPALGDWLWPDCKRKVRDFVQGRLNEVLTGRNVSNKSLSSITFKLPSRSQKFGLVANHVGIGFSEVQPDDEDSESVADAADAGDEPEQPDVPDIPDMTARIQCSAFMLKRMQASKPQLLKEMEQKAKAKEDLVRSSSIDGGGHSGHRSAPSQTSMTSSSSEEFTRLAPIQEGRRRTSGLRGRRPTKA</sequence>
<feature type="transmembrane region" description="Helical" evidence="2">
    <location>
        <begin position="12"/>
        <end position="29"/>
    </location>
</feature>
<feature type="region of interest" description="Disordered" evidence="1">
    <location>
        <begin position="524"/>
        <end position="555"/>
    </location>
</feature>
<feature type="compositionally biased region" description="Basic residues" evidence="1">
    <location>
        <begin position="635"/>
        <end position="647"/>
    </location>
</feature>
<dbReference type="EMBL" id="LSRX01000498">
    <property type="protein sequence ID" value="OLP95581.1"/>
    <property type="molecule type" value="Genomic_DNA"/>
</dbReference>
<feature type="compositionally biased region" description="Basic and acidic residues" evidence="1">
    <location>
        <begin position="347"/>
        <end position="363"/>
    </location>
</feature>
<reference evidence="3 4" key="1">
    <citation type="submission" date="2016-02" db="EMBL/GenBank/DDBJ databases">
        <title>Genome analysis of coral dinoflagellate symbionts highlights evolutionary adaptations to a symbiotic lifestyle.</title>
        <authorList>
            <person name="Aranda M."/>
            <person name="Li Y."/>
            <person name="Liew Y.J."/>
            <person name="Baumgarten S."/>
            <person name="Simakov O."/>
            <person name="Wilson M."/>
            <person name="Piel J."/>
            <person name="Ashoor H."/>
            <person name="Bougouffa S."/>
            <person name="Bajic V.B."/>
            <person name="Ryu T."/>
            <person name="Ravasi T."/>
            <person name="Bayer T."/>
            <person name="Micklem G."/>
            <person name="Kim H."/>
            <person name="Bhak J."/>
            <person name="Lajeunesse T.C."/>
            <person name="Voolstra C.R."/>
        </authorList>
    </citation>
    <scope>NUCLEOTIDE SEQUENCE [LARGE SCALE GENOMIC DNA]</scope>
    <source>
        <strain evidence="3 4">CCMP2467</strain>
    </source>
</reference>
<organism evidence="3 4">
    <name type="scientific">Symbiodinium microadriaticum</name>
    <name type="common">Dinoflagellate</name>
    <name type="synonym">Zooxanthella microadriatica</name>
    <dbReference type="NCBI Taxonomy" id="2951"/>
    <lineage>
        <taxon>Eukaryota</taxon>
        <taxon>Sar</taxon>
        <taxon>Alveolata</taxon>
        <taxon>Dinophyceae</taxon>
        <taxon>Suessiales</taxon>
        <taxon>Symbiodiniaceae</taxon>
        <taxon>Symbiodinium</taxon>
    </lineage>
</organism>
<proteinExistence type="predicted"/>
<protein>
    <submittedName>
        <fullName evidence="3">Uncharacterized protein</fullName>
    </submittedName>
</protein>
<dbReference type="OMA" id="AVEPSCK"/>
<feature type="transmembrane region" description="Helical" evidence="2">
    <location>
        <begin position="139"/>
        <end position="159"/>
    </location>
</feature>
<evidence type="ECO:0000256" key="2">
    <source>
        <dbReference type="SAM" id="Phobius"/>
    </source>
</evidence>
<feature type="compositionally biased region" description="Basic and acidic residues" evidence="1">
    <location>
        <begin position="582"/>
        <end position="593"/>
    </location>
</feature>
<dbReference type="AlphaFoldDB" id="A0A1Q9DK94"/>
<dbReference type="Proteomes" id="UP000186817">
    <property type="component" value="Unassembled WGS sequence"/>
</dbReference>
<feature type="compositionally biased region" description="Acidic residues" evidence="1">
    <location>
        <begin position="527"/>
        <end position="550"/>
    </location>
</feature>